<sequence length="311" mass="33205">MAAQRPSTSRAPRVKADPACVEAVELARAAAVAQSGDWGPHRQSDVTEPVTEVPTETEASTEASSETEEPTEASTETEATTGTVGEHLGHTVDGDRIVTHRFASTDLAYRGWHWSVTVVRAARAKDVTVNEVVLLPGPDALLGQPWVPWEDRIGPGDLVPGALMPTADDDPRLEPGYTGGEDAADVDPAEASATRAVVAELGLGRERVLSIEGRDEAVERWLTSDGGPDTPMAHQAPGHCVSCGYFVRLRGSFGTLFGVCANKYSPSDGRVVHLEHGCGGHSDVVDDRRPREVPGPVWDTINWDTDSTIFD</sequence>
<organism evidence="2 3">
    <name type="scientific">Candidatus Avipropionibacterium avicola</name>
    <dbReference type="NCBI Taxonomy" id="2840701"/>
    <lineage>
        <taxon>Bacteria</taxon>
        <taxon>Bacillati</taxon>
        <taxon>Actinomycetota</taxon>
        <taxon>Actinomycetes</taxon>
        <taxon>Propionibacteriales</taxon>
        <taxon>Propionibacteriaceae</taxon>
        <taxon>Propionibacteriaceae incertae sedis</taxon>
        <taxon>Candidatus Avipropionibacterium</taxon>
    </lineage>
</organism>
<dbReference type="Pfam" id="PF11228">
    <property type="entry name" value="DUF3027"/>
    <property type="match status" value="1"/>
</dbReference>
<feature type="region of interest" description="Disordered" evidence="1">
    <location>
        <begin position="169"/>
        <end position="191"/>
    </location>
</feature>
<name>A0A9D1H1S4_9ACTN</name>
<gene>
    <name evidence="2" type="ORF">IAA98_14820</name>
</gene>
<feature type="region of interest" description="Disordered" evidence="1">
    <location>
        <begin position="31"/>
        <end position="92"/>
    </location>
</feature>
<dbReference type="Proteomes" id="UP000886842">
    <property type="component" value="Unassembled WGS sequence"/>
</dbReference>
<comment type="caution">
    <text evidence="2">The sequence shown here is derived from an EMBL/GenBank/DDBJ whole genome shotgun (WGS) entry which is preliminary data.</text>
</comment>
<protein>
    <submittedName>
        <fullName evidence="2">DUF3027 domain-containing protein</fullName>
    </submittedName>
</protein>
<reference evidence="2" key="2">
    <citation type="journal article" date="2021" name="PeerJ">
        <title>Extensive microbial diversity within the chicken gut microbiome revealed by metagenomics and culture.</title>
        <authorList>
            <person name="Gilroy R."/>
            <person name="Ravi A."/>
            <person name="Getino M."/>
            <person name="Pursley I."/>
            <person name="Horton D.L."/>
            <person name="Alikhan N.F."/>
            <person name="Baker D."/>
            <person name="Gharbi K."/>
            <person name="Hall N."/>
            <person name="Watson M."/>
            <person name="Adriaenssens E.M."/>
            <person name="Foster-Nyarko E."/>
            <person name="Jarju S."/>
            <person name="Secka A."/>
            <person name="Antonio M."/>
            <person name="Oren A."/>
            <person name="Chaudhuri R.R."/>
            <person name="La Ragione R."/>
            <person name="Hildebrand F."/>
            <person name="Pallen M.J."/>
        </authorList>
    </citation>
    <scope>NUCLEOTIDE SEQUENCE</scope>
    <source>
        <strain evidence="2">ChiGjej1B1-24693</strain>
    </source>
</reference>
<dbReference type="EMBL" id="DVLP01000426">
    <property type="protein sequence ID" value="HIT76850.1"/>
    <property type="molecule type" value="Genomic_DNA"/>
</dbReference>
<proteinExistence type="predicted"/>
<accession>A0A9D1H1S4</accession>
<evidence type="ECO:0000256" key="1">
    <source>
        <dbReference type="SAM" id="MobiDB-lite"/>
    </source>
</evidence>
<evidence type="ECO:0000313" key="2">
    <source>
        <dbReference type="EMBL" id="HIT76850.1"/>
    </source>
</evidence>
<feature type="compositionally biased region" description="Low complexity" evidence="1">
    <location>
        <begin position="46"/>
        <end position="64"/>
    </location>
</feature>
<dbReference type="AlphaFoldDB" id="A0A9D1H1S4"/>
<evidence type="ECO:0000313" key="3">
    <source>
        <dbReference type="Proteomes" id="UP000886842"/>
    </source>
</evidence>
<feature type="compositionally biased region" description="Low complexity" evidence="1">
    <location>
        <begin position="72"/>
        <end position="86"/>
    </location>
</feature>
<reference evidence="2" key="1">
    <citation type="submission" date="2020-10" db="EMBL/GenBank/DDBJ databases">
        <authorList>
            <person name="Gilroy R."/>
        </authorList>
    </citation>
    <scope>NUCLEOTIDE SEQUENCE</scope>
    <source>
        <strain evidence="2">ChiGjej1B1-24693</strain>
    </source>
</reference>
<dbReference type="InterPro" id="IPR021391">
    <property type="entry name" value="DUF3027"/>
</dbReference>